<dbReference type="EMBL" id="QGMK01001672">
    <property type="protein sequence ID" value="TVY65612.1"/>
    <property type="molecule type" value="Genomic_DNA"/>
</dbReference>
<evidence type="ECO:0000313" key="2">
    <source>
        <dbReference type="Proteomes" id="UP000469558"/>
    </source>
</evidence>
<dbReference type="OrthoDB" id="62952at2759"/>
<proteinExistence type="predicted"/>
<evidence type="ECO:0000313" key="1">
    <source>
        <dbReference type="EMBL" id="TVY65612.1"/>
    </source>
</evidence>
<sequence>TSISKPASSPPHFNKRTQFPLFALPPEIRNKIYAWTFVLSRNRDETYNIPDFIVHGDLPCEAHWNQPRGGIRWKNVARFELLLTCKQVFLEALPVISGEAFMEIKVYSDDRLSRRARKADAAYVALLRTAALCQDVRRVVLTVNQGDWDVDFREDEQLPRLAKVLAAYPKLKDVTLKVWPEALSLMDECWVPLHGFFGLCEKDLSLCIELMDYALHPHDVKEWAEEIEQRHKDTELLIENLIKRLVGKRGEVWVEWDIIPESM</sequence>
<comment type="caution">
    <text evidence="1">The sequence shown here is derived from an EMBL/GenBank/DDBJ whole genome shotgun (WGS) entry which is preliminary data.</text>
</comment>
<gene>
    <name evidence="1" type="ORF">LSUE1_G006236</name>
</gene>
<accession>A0A8T9C158</accession>
<organism evidence="1 2">
    <name type="scientific">Lachnellula suecica</name>
    <dbReference type="NCBI Taxonomy" id="602035"/>
    <lineage>
        <taxon>Eukaryota</taxon>
        <taxon>Fungi</taxon>
        <taxon>Dikarya</taxon>
        <taxon>Ascomycota</taxon>
        <taxon>Pezizomycotina</taxon>
        <taxon>Leotiomycetes</taxon>
        <taxon>Helotiales</taxon>
        <taxon>Lachnaceae</taxon>
        <taxon>Lachnellula</taxon>
    </lineage>
</organism>
<feature type="non-terminal residue" evidence="1">
    <location>
        <position position="263"/>
    </location>
</feature>
<dbReference type="AlphaFoldDB" id="A0A8T9C158"/>
<reference evidence="1 2" key="1">
    <citation type="submission" date="2018-05" db="EMBL/GenBank/DDBJ databases">
        <title>Genome sequencing and assembly of the regulated plant pathogen Lachnellula willkommii and related sister species for the development of diagnostic species identification markers.</title>
        <authorList>
            <person name="Giroux E."/>
            <person name="Bilodeau G."/>
        </authorList>
    </citation>
    <scope>NUCLEOTIDE SEQUENCE [LARGE SCALE GENOMIC DNA]</scope>
    <source>
        <strain evidence="1 2">CBS 268.59</strain>
    </source>
</reference>
<keyword evidence="2" id="KW-1185">Reference proteome</keyword>
<name>A0A8T9C158_9HELO</name>
<protein>
    <submittedName>
        <fullName evidence="1">Uncharacterized protein</fullName>
    </submittedName>
</protein>
<dbReference type="Proteomes" id="UP000469558">
    <property type="component" value="Unassembled WGS sequence"/>
</dbReference>